<evidence type="ECO:0000313" key="3">
    <source>
        <dbReference type="Proteomes" id="UP000215459"/>
    </source>
</evidence>
<feature type="transmembrane region" description="Helical" evidence="1">
    <location>
        <begin position="45"/>
        <end position="68"/>
    </location>
</feature>
<dbReference type="Pfam" id="PF11146">
    <property type="entry name" value="DUF2905"/>
    <property type="match status" value="1"/>
</dbReference>
<dbReference type="Proteomes" id="UP000215459">
    <property type="component" value="Unassembled WGS sequence"/>
</dbReference>
<proteinExistence type="predicted"/>
<name>A0A235BCA1_9BACL</name>
<accession>A0A235BCA1</accession>
<gene>
    <name evidence="2" type="ORF">CHM34_02750</name>
</gene>
<keyword evidence="1" id="KW-1133">Transmembrane helix</keyword>
<feature type="transmembrane region" description="Helical" evidence="1">
    <location>
        <begin position="7"/>
        <end position="25"/>
    </location>
</feature>
<dbReference type="RefSeq" id="WP_094263013.1">
    <property type="nucleotide sequence ID" value="NZ_NOWF01000001.1"/>
</dbReference>
<dbReference type="InterPro" id="IPR021320">
    <property type="entry name" value="DUF2905"/>
</dbReference>
<dbReference type="AlphaFoldDB" id="A0A235BCA1"/>
<keyword evidence="1" id="KW-0472">Membrane</keyword>
<sequence length="72" mass="8146">MSQIPKLLIVAGVILVVIGLIWQVGGRFFNLGRLPGDIVIEKENFKFYFPVVTSIVISVVLSLILYLIRLFR</sequence>
<dbReference type="EMBL" id="NOWF01000001">
    <property type="protein sequence ID" value="OYD09911.1"/>
    <property type="molecule type" value="Genomic_DNA"/>
</dbReference>
<evidence type="ECO:0008006" key="4">
    <source>
        <dbReference type="Google" id="ProtNLM"/>
    </source>
</evidence>
<evidence type="ECO:0000256" key="1">
    <source>
        <dbReference type="SAM" id="Phobius"/>
    </source>
</evidence>
<dbReference type="PANTHER" id="PTHR36443">
    <property type="entry name" value="BSR5223 PROTEIN"/>
    <property type="match status" value="1"/>
</dbReference>
<keyword evidence="3" id="KW-1185">Reference proteome</keyword>
<reference evidence="2 3" key="1">
    <citation type="submission" date="2017-07" db="EMBL/GenBank/DDBJ databases">
        <title>The genome sequence of Paludifilum halophilum highlights mechanisms for microbial adaptation to high salt environemnts.</title>
        <authorList>
            <person name="Belbahri L."/>
        </authorList>
    </citation>
    <scope>NUCLEOTIDE SEQUENCE [LARGE SCALE GENOMIC DNA]</scope>
    <source>
        <strain evidence="2 3">DSM 102817</strain>
    </source>
</reference>
<dbReference type="PANTHER" id="PTHR36443:SF1">
    <property type="entry name" value="BSR5223 PROTEIN"/>
    <property type="match status" value="1"/>
</dbReference>
<organism evidence="2 3">
    <name type="scientific">Paludifilum halophilum</name>
    <dbReference type="NCBI Taxonomy" id="1642702"/>
    <lineage>
        <taxon>Bacteria</taxon>
        <taxon>Bacillati</taxon>
        <taxon>Bacillota</taxon>
        <taxon>Bacilli</taxon>
        <taxon>Bacillales</taxon>
        <taxon>Thermoactinomycetaceae</taxon>
        <taxon>Paludifilum</taxon>
    </lineage>
</organism>
<evidence type="ECO:0000313" key="2">
    <source>
        <dbReference type="EMBL" id="OYD09911.1"/>
    </source>
</evidence>
<protein>
    <recommendedName>
        <fullName evidence="4">DUF2905 domain-containing protein</fullName>
    </recommendedName>
</protein>
<comment type="caution">
    <text evidence="2">The sequence shown here is derived from an EMBL/GenBank/DDBJ whole genome shotgun (WGS) entry which is preliminary data.</text>
</comment>
<keyword evidence="1" id="KW-0812">Transmembrane</keyword>